<organism evidence="2 3">
    <name type="scientific">Micromonospora vulcania</name>
    <dbReference type="NCBI Taxonomy" id="1441873"/>
    <lineage>
        <taxon>Bacteria</taxon>
        <taxon>Bacillati</taxon>
        <taxon>Actinomycetota</taxon>
        <taxon>Actinomycetes</taxon>
        <taxon>Micromonosporales</taxon>
        <taxon>Micromonosporaceae</taxon>
        <taxon>Micromonospora</taxon>
    </lineage>
</organism>
<evidence type="ECO:0000313" key="2">
    <source>
        <dbReference type="EMBL" id="MFC5923810.1"/>
    </source>
</evidence>
<evidence type="ECO:0000313" key="3">
    <source>
        <dbReference type="Proteomes" id="UP001596226"/>
    </source>
</evidence>
<dbReference type="InterPro" id="IPR011990">
    <property type="entry name" value="TPR-like_helical_dom_sf"/>
</dbReference>
<evidence type="ECO:0000259" key="1">
    <source>
        <dbReference type="Pfam" id="PF12770"/>
    </source>
</evidence>
<sequence length="1067" mass="114752">MDGPSQTPKSATGSRFLTLLLAHVAEQPVDPPTVKALMMNADEAGLTDQDVGTAWQILAAVERITFTNREPITYSIAILLATRLGLVNESLIQDAARFAAIASATGLDGYAAATFDGLGHMLDRLVRDQNDPAQRSLATAVLVGLSNGIAITPGKQDVSGIARLLDLAGAPFGLITQAYALSLAKLESPAPSSGHFLQALWLAQRSRWKPSSRLAIAVALIERTAAREADVRFSVLSHMIEDVALSELDDGIRESLVGFITKQLPTIPARQALVLGEHLADMNAYVPDACQARLHLACARMAYRCNKLTTARDHVYQVLALFPESEAAPKDIRVELYNALGLVEFRDGHSEYAEQLLREAFNISAHDPNLAENATQVRANLDALLAIRGSSAEPFGRAASTTRTNMMDLLAESSRLHAAGDLTGAENTVRRVLENAEDDPTYDFERLRALTILASVSRSRRDHLDASAHELQAVTMLTDTLATLPAGTDHADRVRYYEQVESFTDRALLDALSAGDVPASHADELWQAVFRYREIESAWFEAVVQITRTEHAGSAQGQLLDEYFACCAGIGALELDGPGDLDRHEAGLGTSAAAFFDRLRPLYSRRSKLEAGLSGVVPLTRAARRRLAMSPEDVRRQLRADDVLLDIVKCSPASGPQCATLVGFVIRRNQPTRIVELGVSAAAKAAFGRDTYTVTDGVLDRLADVLRVELPPDRVGRLLVIPDGPFRELSIDSLALADGRCVADVTTVVYLGTAADLVGRTPSPTTGRPATVIGAPDFRPPSAILLDTRPYAPLPGAKAECHWIGQALGIAPITGKSVTETLVVTAASTRPGILHIASHGYYMGHIEWRSPDDNGGWLPLLTPSQSIVGRSLAMRVTDPLLATGIAVSGVNDWLAGAAPDAERGRGLVTARDIAWLDLRGTKVVVLSGCRTGSGTSSRYRGVVDLRSALGITGAEAAILALWDVPDLATAVLMRLLYDTAAGQQGQLSPEALRQAKIRIRDMTVSALGEHLSTFGGTLLQDDPYVDEVLRLPGGTRPFGEPRYWAGFVWYMLPGDRKPKGEADAVLR</sequence>
<dbReference type="EMBL" id="JBHSQS010000005">
    <property type="protein sequence ID" value="MFC5923810.1"/>
    <property type="molecule type" value="Genomic_DNA"/>
</dbReference>
<dbReference type="Pfam" id="PF12770">
    <property type="entry name" value="CHAT"/>
    <property type="match status" value="1"/>
</dbReference>
<comment type="caution">
    <text evidence="2">The sequence shown here is derived from an EMBL/GenBank/DDBJ whole genome shotgun (WGS) entry which is preliminary data.</text>
</comment>
<name>A0ABW1H2B1_9ACTN</name>
<accession>A0ABW1H2B1</accession>
<proteinExistence type="predicted"/>
<protein>
    <submittedName>
        <fullName evidence="2">CHAT domain-containing protein</fullName>
    </submittedName>
</protein>
<dbReference type="RefSeq" id="WP_377509196.1">
    <property type="nucleotide sequence ID" value="NZ_JBHSQS010000005.1"/>
</dbReference>
<reference evidence="3" key="1">
    <citation type="journal article" date="2019" name="Int. J. Syst. Evol. Microbiol.">
        <title>The Global Catalogue of Microorganisms (GCM) 10K type strain sequencing project: providing services to taxonomists for standard genome sequencing and annotation.</title>
        <authorList>
            <consortium name="The Broad Institute Genomics Platform"/>
            <consortium name="The Broad Institute Genome Sequencing Center for Infectious Disease"/>
            <person name="Wu L."/>
            <person name="Ma J."/>
        </authorList>
    </citation>
    <scope>NUCLEOTIDE SEQUENCE [LARGE SCALE GENOMIC DNA]</scope>
    <source>
        <strain evidence="3">CGMCC 4.7144</strain>
    </source>
</reference>
<dbReference type="Proteomes" id="UP001596226">
    <property type="component" value="Unassembled WGS sequence"/>
</dbReference>
<feature type="domain" description="CHAT" evidence="1">
    <location>
        <begin position="705"/>
        <end position="1049"/>
    </location>
</feature>
<dbReference type="InterPro" id="IPR024983">
    <property type="entry name" value="CHAT_dom"/>
</dbReference>
<gene>
    <name evidence="2" type="ORF">ACFQGL_10700</name>
</gene>
<dbReference type="Gene3D" id="1.25.40.10">
    <property type="entry name" value="Tetratricopeptide repeat domain"/>
    <property type="match status" value="1"/>
</dbReference>
<keyword evidence="3" id="KW-1185">Reference proteome</keyword>